<protein>
    <submittedName>
        <fullName evidence="3">Uncharacterized protein</fullName>
    </submittedName>
</protein>
<evidence type="ECO:0000313" key="3">
    <source>
        <dbReference type="EMBL" id="KAG0326274.1"/>
    </source>
</evidence>
<feature type="transmembrane region" description="Helical" evidence="2">
    <location>
        <begin position="405"/>
        <end position="425"/>
    </location>
</feature>
<gene>
    <name evidence="3" type="ORF">BGZ99_009810</name>
</gene>
<keyword evidence="2" id="KW-0472">Membrane</keyword>
<reference evidence="3" key="1">
    <citation type="journal article" date="2020" name="Fungal Divers.">
        <title>Resolving the Mortierellaceae phylogeny through synthesis of multi-gene phylogenetics and phylogenomics.</title>
        <authorList>
            <person name="Vandepol N."/>
            <person name="Liber J."/>
            <person name="Desiro A."/>
            <person name="Na H."/>
            <person name="Kennedy M."/>
            <person name="Barry K."/>
            <person name="Grigoriev I.V."/>
            <person name="Miller A.N."/>
            <person name="O'Donnell K."/>
            <person name="Stajich J.E."/>
            <person name="Bonito G."/>
        </authorList>
    </citation>
    <scope>NUCLEOTIDE SEQUENCE</scope>
    <source>
        <strain evidence="3">REB-010B</strain>
    </source>
</reference>
<comment type="caution">
    <text evidence="3">The sequence shown here is derived from an EMBL/GenBank/DDBJ whole genome shotgun (WGS) entry which is preliminary data.</text>
</comment>
<keyword evidence="2" id="KW-1133">Transmembrane helix</keyword>
<feature type="transmembrane region" description="Helical" evidence="2">
    <location>
        <begin position="230"/>
        <end position="248"/>
    </location>
</feature>
<feature type="transmembrane region" description="Helical" evidence="2">
    <location>
        <begin position="260"/>
        <end position="282"/>
    </location>
</feature>
<dbReference type="Proteomes" id="UP000738325">
    <property type="component" value="Unassembled WGS sequence"/>
</dbReference>
<keyword evidence="2" id="KW-0812">Transmembrane</keyword>
<feature type="region of interest" description="Disordered" evidence="1">
    <location>
        <begin position="612"/>
        <end position="633"/>
    </location>
</feature>
<keyword evidence="4" id="KW-1185">Reference proteome</keyword>
<organism evidence="3 4">
    <name type="scientific">Dissophora globulifera</name>
    <dbReference type="NCBI Taxonomy" id="979702"/>
    <lineage>
        <taxon>Eukaryota</taxon>
        <taxon>Fungi</taxon>
        <taxon>Fungi incertae sedis</taxon>
        <taxon>Mucoromycota</taxon>
        <taxon>Mortierellomycotina</taxon>
        <taxon>Mortierellomycetes</taxon>
        <taxon>Mortierellales</taxon>
        <taxon>Mortierellaceae</taxon>
        <taxon>Dissophora</taxon>
    </lineage>
</organism>
<feature type="compositionally biased region" description="Basic and acidic residues" evidence="1">
    <location>
        <begin position="622"/>
        <end position="633"/>
    </location>
</feature>
<evidence type="ECO:0000313" key="4">
    <source>
        <dbReference type="Proteomes" id="UP000738325"/>
    </source>
</evidence>
<sequence>MAPAVDAAMAVLVNNSNTLNYRTYDPMTGESNSYTLPGLLVMGNVQTDCTVQVNPAAGPAGRAIMDAIDPTLPRISATILILRYDWLDHCATYDDVFAKLDTLNTQLQSLTLPPVGAVIMDGNAQSNEDFGAPFTQIADAKHWNQVVHLNISFMGSDDVASVGSLLAANNQALLATVAQEQGPWNKMWRSVGFNVVIRGLDILSGLDLLYGIWVLLLIRKTEQEGQHYRRYVIVIPGCIYLPLSIAFAPYKVTVVWRNAMYYFSLLFPFISLGLQILMWSSLIYRIKRMEANRIFAAFAYFSIFVPVASAFLNGIGWLVPSLPIIRMIGERGFSWATPAVILIQAILVFYYAITFFKYLRSVAVSQKTRTALIKITVLNLAMISFFILMFLSQVVSVLGLNNRSVAAYITQLVIFRFSFVFFYACCFRTLSIRQPGSTDEPNSASNGNRTPKNHTHYHMDSFGNTNSKGNNGGGQDSQDDKPKHFNKHLSNHASTGFTIPDPSNVGGHKAPAFGGPIQITKQSPGFTSQQQLINPDERAYSDPYKSNEFGHFTREDDIPISRGEHGMKMNGYVDSEYDENRDSVYGNHRFQNSPTTNHPHAGNGGMVVGGRARNSDGYSRFDMPDESHGARAI</sequence>
<name>A0A9P6RRA6_9FUNG</name>
<feature type="transmembrane region" description="Helical" evidence="2">
    <location>
        <begin position="195"/>
        <end position="218"/>
    </location>
</feature>
<dbReference type="AlphaFoldDB" id="A0A9P6RRA6"/>
<evidence type="ECO:0000256" key="2">
    <source>
        <dbReference type="SAM" id="Phobius"/>
    </source>
</evidence>
<dbReference type="OrthoDB" id="2390179at2759"/>
<evidence type="ECO:0000256" key="1">
    <source>
        <dbReference type="SAM" id="MobiDB-lite"/>
    </source>
</evidence>
<feature type="transmembrane region" description="Helical" evidence="2">
    <location>
        <begin position="294"/>
        <end position="319"/>
    </location>
</feature>
<feature type="region of interest" description="Disordered" evidence="1">
    <location>
        <begin position="436"/>
        <end position="501"/>
    </location>
</feature>
<dbReference type="EMBL" id="JAAAIP010000086">
    <property type="protein sequence ID" value="KAG0326274.1"/>
    <property type="molecule type" value="Genomic_DNA"/>
</dbReference>
<feature type="transmembrane region" description="Helical" evidence="2">
    <location>
        <begin position="371"/>
        <end position="393"/>
    </location>
</feature>
<accession>A0A9P6RRA6</accession>
<feature type="transmembrane region" description="Helical" evidence="2">
    <location>
        <begin position="339"/>
        <end position="359"/>
    </location>
</feature>
<proteinExistence type="predicted"/>
<feature type="compositionally biased region" description="Polar residues" evidence="1">
    <location>
        <begin position="436"/>
        <end position="450"/>
    </location>
</feature>